<evidence type="ECO:0000256" key="2">
    <source>
        <dbReference type="ARBA" id="ARBA00022763"/>
    </source>
</evidence>
<dbReference type="RefSeq" id="WP_238222690.1">
    <property type="nucleotide sequence ID" value="NZ_BAAADH010000001.1"/>
</dbReference>
<protein>
    <recommendedName>
        <fullName evidence="7">Rad52/22 double-strand break repair protein</fullName>
    </recommendedName>
</protein>
<reference evidence="5" key="1">
    <citation type="journal article" date="2021" name="Front. Microbiol.">
        <title>Comprehensive Comparative Genomics and Phenotyping of Methylobacterium Species.</title>
        <authorList>
            <person name="Alessa O."/>
            <person name="Ogura Y."/>
            <person name="Fujitani Y."/>
            <person name="Takami H."/>
            <person name="Hayashi T."/>
            <person name="Sahin N."/>
            <person name="Tani A."/>
        </authorList>
    </citation>
    <scope>NUCLEOTIDE SEQUENCE</scope>
    <source>
        <strain evidence="5">NBRC 15686</strain>
    </source>
</reference>
<name>A0ABQ4U940_9HYPH</name>
<keyword evidence="4" id="KW-0234">DNA repair</keyword>
<evidence type="ECO:0000256" key="1">
    <source>
        <dbReference type="ARBA" id="ARBA00006638"/>
    </source>
</evidence>
<dbReference type="Proteomes" id="UP001055039">
    <property type="component" value="Unassembled WGS sequence"/>
</dbReference>
<gene>
    <name evidence="5" type="ORF">LNAOJCKE_0905</name>
</gene>
<dbReference type="InterPro" id="IPR041247">
    <property type="entry name" value="Rad52_fam"/>
</dbReference>
<sequence length="219" mass="24331">MSFTPQQIDSLKAGLDRKNVRQREQAGRKFSYVEGWHAIAEANRIFGFDAWDRETTELRLLGERQVGERNRVAYMARVRITVRTPDRVIVRDGCGYGSGIDKDIGQAHESALKEAETDAMKRALMTFGNPFGLALYDKDQANVVDAPEEPEPSSSQLMADAMVEALMKRTGPAAVEAFLAKDAIKRDLAVMELEDHTRVMRVAAERKAIAPAAHAERAA</sequence>
<dbReference type="InterPro" id="IPR007232">
    <property type="entry name" value="Rad52_Rad59_Rad22"/>
</dbReference>
<reference evidence="5" key="2">
    <citation type="submission" date="2021-08" db="EMBL/GenBank/DDBJ databases">
        <authorList>
            <person name="Tani A."/>
            <person name="Ola A."/>
            <person name="Ogura Y."/>
            <person name="Katsura K."/>
            <person name="Hayashi T."/>
        </authorList>
    </citation>
    <scope>NUCLEOTIDE SEQUENCE</scope>
    <source>
        <strain evidence="5">NBRC 15686</strain>
    </source>
</reference>
<keyword evidence="6" id="KW-1185">Reference proteome</keyword>
<comment type="similarity">
    <text evidence="1">Belongs to the RAD52 family.</text>
</comment>
<evidence type="ECO:0000313" key="5">
    <source>
        <dbReference type="EMBL" id="GJE63707.1"/>
    </source>
</evidence>
<evidence type="ECO:0008006" key="7">
    <source>
        <dbReference type="Google" id="ProtNLM"/>
    </source>
</evidence>
<keyword evidence="3" id="KW-0233">DNA recombination</keyword>
<evidence type="ECO:0000256" key="3">
    <source>
        <dbReference type="ARBA" id="ARBA00023172"/>
    </source>
</evidence>
<keyword evidence="2" id="KW-0227">DNA damage</keyword>
<dbReference type="InterPro" id="IPR042525">
    <property type="entry name" value="Rad52_Rad59_Rad22_sf"/>
</dbReference>
<dbReference type="Pfam" id="PF04098">
    <property type="entry name" value="Rad52_Rad22"/>
    <property type="match status" value="1"/>
</dbReference>
<organism evidence="5 6">
    <name type="scientific">Methylorubrum aminovorans</name>
    <dbReference type="NCBI Taxonomy" id="269069"/>
    <lineage>
        <taxon>Bacteria</taxon>
        <taxon>Pseudomonadati</taxon>
        <taxon>Pseudomonadota</taxon>
        <taxon>Alphaproteobacteria</taxon>
        <taxon>Hyphomicrobiales</taxon>
        <taxon>Methylobacteriaceae</taxon>
        <taxon>Methylorubrum</taxon>
    </lineage>
</organism>
<proteinExistence type="inferred from homology"/>
<accession>A0ABQ4U940</accession>
<dbReference type="Gene3D" id="3.30.390.80">
    <property type="entry name" value="DNA repair protein Rad52/59/22"/>
    <property type="match status" value="1"/>
</dbReference>
<dbReference type="PANTHER" id="PTHR12132">
    <property type="entry name" value="DNA REPAIR AND RECOMBINATION PROTEIN RAD52, RAD59"/>
    <property type="match status" value="1"/>
</dbReference>
<dbReference type="PANTHER" id="PTHR12132:SF1">
    <property type="entry name" value="DNA REPAIR PROTEIN RAD52 HOMOLOG"/>
    <property type="match status" value="1"/>
</dbReference>
<comment type="caution">
    <text evidence="5">The sequence shown here is derived from an EMBL/GenBank/DDBJ whole genome shotgun (WGS) entry which is preliminary data.</text>
</comment>
<dbReference type="SUPFAM" id="SSF54768">
    <property type="entry name" value="dsRNA-binding domain-like"/>
    <property type="match status" value="1"/>
</dbReference>
<evidence type="ECO:0000256" key="4">
    <source>
        <dbReference type="ARBA" id="ARBA00023204"/>
    </source>
</evidence>
<evidence type="ECO:0000313" key="6">
    <source>
        <dbReference type="Proteomes" id="UP001055039"/>
    </source>
</evidence>
<dbReference type="EMBL" id="BPRC01000001">
    <property type="protein sequence ID" value="GJE63707.1"/>
    <property type="molecule type" value="Genomic_DNA"/>
</dbReference>